<dbReference type="AlphaFoldDB" id="A0A8S3YGV0"/>
<evidence type="ECO:0008006" key="9">
    <source>
        <dbReference type="Google" id="ProtNLM"/>
    </source>
</evidence>
<dbReference type="Gene3D" id="1.20.1250.20">
    <property type="entry name" value="MFS general substrate transporter like domains"/>
    <property type="match status" value="1"/>
</dbReference>
<feature type="transmembrane region" description="Helical" evidence="6">
    <location>
        <begin position="234"/>
        <end position="253"/>
    </location>
</feature>
<evidence type="ECO:0000256" key="3">
    <source>
        <dbReference type="ARBA" id="ARBA00022989"/>
    </source>
</evidence>
<feature type="transmembrane region" description="Helical" evidence="6">
    <location>
        <begin position="418"/>
        <end position="442"/>
    </location>
</feature>
<feature type="transmembrane region" description="Helical" evidence="6">
    <location>
        <begin position="36"/>
        <end position="54"/>
    </location>
</feature>
<feature type="transmembrane region" description="Helical" evidence="6">
    <location>
        <begin position="294"/>
        <end position="315"/>
    </location>
</feature>
<feature type="region of interest" description="Disordered" evidence="5">
    <location>
        <begin position="1"/>
        <end position="24"/>
    </location>
</feature>
<dbReference type="SUPFAM" id="SSF103473">
    <property type="entry name" value="MFS general substrate transporter"/>
    <property type="match status" value="1"/>
</dbReference>
<comment type="caution">
    <text evidence="7">The sequence shown here is derived from an EMBL/GenBank/DDBJ whole genome shotgun (WGS) entry which is preliminary data.</text>
</comment>
<feature type="transmembrane region" description="Helical" evidence="6">
    <location>
        <begin position="108"/>
        <end position="128"/>
    </location>
</feature>
<evidence type="ECO:0000313" key="8">
    <source>
        <dbReference type="Proteomes" id="UP000678393"/>
    </source>
</evidence>
<keyword evidence="2 6" id="KW-0812">Transmembrane</keyword>
<organism evidence="7 8">
    <name type="scientific">Candidula unifasciata</name>
    <dbReference type="NCBI Taxonomy" id="100452"/>
    <lineage>
        <taxon>Eukaryota</taxon>
        <taxon>Metazoa</taxon>
        <taxon>Spiralia</taxon>
        <taxon>Lophotrochozoa</taxon>
        <taxon>Mollusca</taxon>
        <taxon>Gastropoda</taxon>
        <taxon>Heterobranchia</taxon>
        <taxon>Euthyneura</taxon>
        <taxon>Panpulmonata</taxon>
        <taxon>Eupulmonata</taxon>
        <taxon>Stylommatophora</taxon>
        <taxon>Helicina</taxon>
        <taxon>Helicoidea</taxon>
        <taxon>Geomitridae</taxon>
        <taxon>Candidula</taxon>
    </lineage>
</organism>
<dbReference type="PANTHER" id="PTHR23507:SF1">
    <property type="entry name" value="FI18259P1-RELATED"/>
    <property type="match status" value="1"/>
</dbReference>
<feature type="transmembrane region" description="Helical" evidence="6">
    <location>
        <begin position="202"/>
        <end position="222"/>
    </location>
</feature>
<protein>
    <recommendedName>
        <fullName evidence="9">Solute carrier family 46 member 3</fullName>
    </recommendedName>
</protein>
<dbReference type="PANTHER" id="PTHR23507">
    <property type="entry name" value="ZGC:174356"/>
    <property type="match status" value="1"/>
</dbReference>
<feature type="transmembrane region" description="Helical" evidence="6">
    <location>
        <begin position="387"/>
        <end position="406"/>
    </location>
</feature>
<dbReference type="InterPro" id="IPR036259">
    <property type="entry name" value="MFS_trans_sf"/>
</dbReference>
<evidence type="ECO:0000256" key="2">
    <source>
        <dbReference type="ARBA" id="ARBA00022692"/>
    </source>
</evidence>
<accession>A0A8S3YGV0</accession>
<keyword evidence="3 6" id="KW-1133">Transmembrane helix</keyword>
<gene>
    <name evidence="7" type="ORF">CUNI_LOCUS253</name>
</gene>
<name>A0A8S3YGV0_9EUPU</name>
<dbReference type="OrthoDB" id="3026777at2759"/>
<evidence type="ECO:0000313" key="7">
    <source>
        <dbReference type="EMBL" id="CAG5114695.1"/>
    </source>
</evidence>
<dbReference type="EMBL" id="CAJHNH020000025">
    <property type="protein sequence ID" value="CAG5114695.1"/>
    <property type="molecule type" value="Genomic_DNA"/>
</dbReference>
<comment type="subcellular location">
    <subcellularLocation>
        <location evidence="1">Membrane</location>
        <topology evidence="1">Multi-pass membrane protein</topology>
    </subcellularLocation>
</comment>
<sequence length="496" mass="55129">MRRDSTSRLLPDDEASETLPANQTMTSSVSRIKDKCPFIIINLIVVLLGASGRFHTPVLVQYLYQRYADEIFGNASVKTSSHPCINESSASSKEESKLKEVQEMTSDMLFFLNLTNYCPGIFTCLILGAFSNRISRKLQLAIPMCGYLTKCVVIAVVVGFNLHVNWFFLGFAVQGALGDTCGVFLGIFLYTTDITPRDKTRTLAMSIVEGFRGFVAAGLNVVTGHLIQRLGFNIPALLSVGLALISLVITFMLPAREAQHQYTLVDDDCHRWNNWWRRLISPFTRIREARVRKLVLVGFIAFLFAMAASVGITVIESVYLMNIPFCFDAITLGWYKFGRELAFNGFLVVAVPLFYNSLPGMWLAILGSLSAICGMVMYSTATKPAEVYAIIGLMIGEALPVNIIRGETSRLLASETQGPLLAVFAMLENIGYVMGIPALHVYRATLGFFKQLVCVVCASVTAVNIGFLLYYQVTWKRHLLDVQSNKIRQRSYDAIN</sequence>
<evidence type="ECO:0000256" key="6">
    <source>
        <dbReference type="SAM" id="Phobius"/>
    </source>
</evidence>
<proteinExistence type="predicted"/>
<evidence type="ECO:0000256" key="4">
    <source>
        <dbReference type="ARBA" id="ARBA00023136"/>
    </source>
</evidence>
<evidence type="ECO:0000256" key="5">
    <source>
        <dbReference type="SAM" id="MobiDB-lite"/>
    </source>
</evidence>
<feature type="transmembrane region" description="Helical" evidence="6">
    <location>
        <begin position="166"/>
        <end position="190"/>
    </location>
</feature>
<dbReference type="Pfam" id="PF07690">
    <property type="entry name" value="MFS_1"/>
    <property type="match status" value="1"/>
</dbReference>
<reference evidence="7" key="1">
    <citation type="submission" date="2021-04" db="EMBL/GenBank/DDBJ databases">
        <authorList>
            <consortium name="Molecular Ecology Group"/>
        </authorList>
    </citation>
    <scope>NUCLEOTIDE SEQUENCE</scope>
</reference>
<feature type="transmembrane region" description="Helical" evidence="6">
    <location>
        <begin position="140"/>
        <end position="160"/>
    </location>
</feature>
<feature type="transmembrane region" description="Helical" evidence="6">
    <location>
        <begin position="448"/>
        <end position="471"/>
    </location>
</feature>
<dbReference type="GO" id="GO:0016020">
    <property type="term" value="C:membrane"/>
    <property type="evidence" value="ECO:0007669"/>
    <property type="project" value="UniProtKB-SubCell"/>
</dbReference>
<evidence type="ECO:0000256" key="1">
    <source>
        <dbReference type="ARBA" id="ARBA00004141"/>
    </source>
</evidence>
<dbReference type="InterPro" id="IPR011701">
    <property type="entry name" value="MFS"/>
</dbReference>
<keyword evidence="4 6" id="KW-0472">Membrane</keyword>
<keyword evidence="8" id="KW-1185">Reference proteome</keyword>
<dbReference type="Proteomes" id="UP000678393">
    <property type="component" value="Unassembled WGS sequence"/>
</dbReference>
<feature type="transmembrane region" description="Helical" evidence="6">
    <location>
        <begin position="362"/>
        <end position="381"/>
    </location>
</feature>
<dbReference type="GO" id="GO:0022857">
    <property type="term" value="F:transmembrane transporter activity"/>
    <property type="evidence" value="ECO:0007669"/>
    <property type="project" value="InterPro"/>
</dbReference>